<dbReference type="InterPro" id="IPR000591">
    <property type="entry name" value="DEP_dom"/>
</dbReference>
<dbReference type="InterPro" id="IPR051832">
    <property type="entry name" value="mTOR-Rac_regulators"/>
</dbReference>
<dbReference type="CDD" id="cd04371">
    <property type="entry name" value="DEP"/>
    <property type="match status" value="2"/>
</dbReference>
<feature type="domain" description="DEP" evidence="2">
    <location>
        <begin position="274"/>
        <end position="349"/>
    </location>
</feature>
<sequence length="413" mass="44649">MSGIFDRSSLVLADFGKMVEASISPMPHSPRGSTSIRSAAGSPRRHRDGSAEQRFDRAESGTSPSLSMGPRANSGSKTLRMNLFRSGSSSQGASRTIGIDTSESGVPMSPLSPDSGARKSGSGTWARGTRRHAGSSSEIIDSKGLASRLAPSSSLPAAGAVAFVAGYLNGIDLFALAESLRRELDIRDRVFRLKTHANTFLAMDLIRYLIHNRIVANHADALEVGERLITSGLIFDVLEEDEPFKGGYRLYRFAADERELNEQELDIPGILQTLRERIRPRDRRQGLVVVEDCFLGVEVVRELMASQMAASRPEAQKIAQKLEDQGLLVKAKGKDMVFVDGVCCYRFNLYPMSTSSIAESLKSETHRSDETDTELSGGSLGDLVGGFGVSGRTNGEMVSGRVFPSVSSKLVLT</sequence>
<protein>
    <submittedName>
        <fullName evidence="3">DEP domain-containing mTOR-interacting protein</fullName>
    </submittedName>
</protein>
<evidence type="ECO:0000259" key="2">
    <source>
        <dbReference type="PROSITE" id="PS50186"/>
    </source>
</evidence>
<proteinExistence type="predicted"/>
<evidence type="ECO:0000313" key="4">
    <source>
        <dbReference type="Proteomes" id="UP000324585"/>
    </source>
</evidence>
<dbReference type="EMBL" id="VRMN01000003">
    <property type="protein sequence ID" value="KAA8495265.1"/>
    <property type="molecule type" value="Genomic_DNA"/>
</dbReference>
<dbReference type="PANTHER" id="PTHR22829:SF16">
    <property type="entry name" value="PH DOMAIN-CONTAINING PROTEIN"/>
    <property type="match status" value="1"/>
</dbReference>
<dbReference type="Proteomes" id="UP000324585">
    <property type="component" value="Unassembled WGS sequence"/>
</dbReference>
<name>A0A5J4YVG7_PORPP</name>
<dbReference type="SUPFAM" id="SSF46785">
    <property type="entry name" value="Winged helix' DNA-binding domain"/>
    <property type="match status" value="2"/>
</dbReference>
<dbReference type="InterPro" id="IPR036390">
    <property type="entry name" value="WH_DNA-bd_sf"/>
</dbReference>
<gene>
    <name evidence="3" type="ORF">FVE85_1420</name>
</gene>
<keyword evidence="4" id="KW-1185">Reference proteome</keyword>
<dbReference type="GO" id="GO:0035556">
    <property type="term" value="P:intracellular signal transduction"/>
    <property type="evidence" value="ECO:0007669"/>
    <property type="project" value="InterPro"/>
</dbReference>
<dbReference type="OrthoDB" id="446890at2759"/>
<dbReference type="AlphaFoldDB" id="A0A5J4YVG7"/>
<evidence type="ECO:0000313" key="3">
    <source>
        <dbReference type="EMBL" id="KAA8495265.1"/>
    </source>
</evidence>
<dbReference type="Pfam" id="PF00610">
    <property type="entry name" value="DEP"/>
    <property type="match status" value="2"/>
</dbReference>
<comment type="caution">
    <text evidence="3">The sequence shown here is derived from an EMBL/GenBank/DDBJ whole genome shotgun (WGS) entry which is preliminary data.</text>
</comment>
<organism evidence="3 4">
    <name type="scientific">Porphyridium purpureum</name>
    <name type="common">Red alga</name>
    <name type="synonym">Porphyridium cruentum</name>
    <dbReference type="NCBI Taxonomy" id="35688"/>
    <lineage>
        <taxon>Eukaryota</taxon>
        <taxon>Rhodophyta</taxon>
        <taxon>Bangiophyceae</taxon>
        <taxon>Porphyridiales</taxon>
        <taxon>Porphyridiaceae</taxon>
        <taxon>Porphyridium</taxon>
    </lineage>
</organism>
<accession>A0A5J4YVG7</accession>
<feature type="domain" description="DEP" evidence="2">
    <location>
        <begin position="180"/>
        <end position="255"/>
    </location>
</feature>
<evidence type="ECO:0000256" key="1">
    <source>
        <dbReference type="SAM" id="MobiDB-lite"/>
    </source>
</evidence>
<dbReference type="InterPro" id="IPR036388">
    <property type="entry name" value="WH-like_DNA-bd_sf"/>
</dbReference>
<feature type="compositionally biased region" description="Basic and acidic residues" evidence="1">
    <location>
        <begin position="48"/>
        <end position="59"/>
    </location>
</feature>
<dbReference type="SMART" id="SM00049">
    <property type="entry name" value="DEP"/>
    <property type="match status" value="2"/>
</dbReference>
<feature type="compositionally biased region" description="Polar residues" evidence="1">
    <location>
        <begin position="73"/>
        <end position="104"/>
    </location>
</feature>
<dbReference type="Gene3D" id="1.10.10.10">
    <property type="entry name" value="Winged helix-like DNA-binding domain superfamily/Winged helix DNA-binding domain"/>
    <property type="match status" value="2"/>
</dbReference>
<reference evidence="4" key="1">
    <citation type="journal article" date="2019" name="Nat. Commun.">
        <title>Expansion of phycobilisome linker gene families in mesophilic red algae.</title>
        <authorList>
            <person name="Lee J."/>
            <person name="Kim D."/>
            <person name="Bhattacharya D."/>
            <person name="Yoon H.S."/>
        </authorList>
    </citation>
    <scope>NUCLEOTIDE SEQUENCE [LARGE SCALE GENOMIC DNA]</scope>
    <source>
        <strain evidence="4">CCMP 1328</strain>
    </source>
</reference>
<feature type="region of interest" description="Disordered" evidence="1">
    <location>
        <begin position="22"/>
        <end position="139"/>
    </location>
</feature>
<dbReference type="GO" id="GO:0023051">
    <property type="term" value="P:regulation of signaling"/>
    <property type="evidence" value="ECO:0007669"/>
    <property type="project" value="TreeGrafter"/>
</dbReference>
<dbReference type="PANTHER" id="PTHR22829">
    <property type="entry name" value="DEP DOMAIN PROTEIN"/>
    <property type="match status" value="1"/>
</dbReference>
<dbReference type="PROSITE" id="PS50186">
    <property type="entry name" value="DEP"/>
    <property type="match status" value="2"/>
</dbReference>